<keyword evidence="2" id="KW-1185">Reference proteome</keyword>
<dbReference type="EMBL" id="MU004190">
    <property type="protein sequence ID" value="KAF2494741.1"/>
    <property type="molecule type" value="Genomic_DNA"/>
</dbReference>
<gene>
    <name evidence="1" type="ORF">BU16DRAFT_46992</name>
</gene>
<evidence type="ECO:0000313" key="2">
    <source>
        <dbReference type="Proteomes" id="UP000799750"/>
    </source>
</evidence>
<sequence>MAAFSRTAPRVFATRSAPTASTIRAFPWSLNRGFTSQRLAADQPSISRASRQVELEILKRLQGPENTISGAVSHDELTNLADLADLGRIKEIMDNPGGQQPGFALFRARHTVLRAISANSRLKVPILSPAQVEAWSEVVALDFDREDDSVKQTAQKTNKGFTKTIWEELLKDPPKPGESLRDFSARSMKQLDSHLPREEKSSKPTPDLPTLILIGFLAIPCTAATVALLDWLGILEPFKVNPAIKDTKPKTYDPPEA</sequence>
<dbReference type="Proteomes" id="UP000799750">
    <property type="component" value="Unassembled WGS sequence"/>
</dbReference>
<dbReference type="AlphaFoldDB" id="A0A6A6QQR5"/>
<protein>
    <submittedName>
        <fullName evidence="1">Uncharacterized protein</fullName>
    </submittedName>
</protein>
<name>A0A6A6QQR5_9PEZI</name>
<reference evidence="1" key="1">
    <citation type="journal article" date="2020" name="Stud. Mycol.">
        <title>101 Dothideomycetes genomes: a test case for predicting lifestyles and emergence of pathogens.</title>
        <authorList>
            <person name="Haridas S."/>
            <person name="Albert R."/>
            <person name="Binder M."/>
            <person name="Bloem J."/>
            <person name="Labutti K."/>
            <person name="Salamov A."/>
            <person name="Andreopoulos B."/>
            <person name="Baker S."/>
            <person name="Barry K."/>
            <person name="Bills G."/>
            <person name="Bluhm B."/>
            <person name="Cannon C."/>
            <person name="Castanera R."/>
            <person name="Culley D."/>
            <person name="Daum C."/>
            <person name="Ezra D."/>
            <person name="Gonzalez J."/>
            <person name="Henrissat B."/>
            <person name="Kuo A."/>
            <person name="Liang C."/>
            <person name="Lipzen A."/>
            <person name="Lutzoni F."/>
            <person name="Magnuson J."/>
            <person name="Mondo S."/>
            <person name="Nolan M."/>
            <person name="Ohm R."/>
            <person name="Pangilinan J."/>
            <person name="Park H.-J."/>
            <person name="Ramirez L."/>
            <person name="Alfaro M."/>
            <person name="Sun H."/>
            <person name="Tritt A."/>
            <person name="Yoshinaga Y."/>
            <person name="Zwiers L.-H."/>
            <person name="Turgeon B."/>
            <person name="Goodwin S."/>
            <person name="Spatafora J."/>
            <person name="Crous P."/>
            <person name="Grigoriev I."/>
        </authorList>
    </citation>
    <scope>NUCLEOTIDE SEQUENCE</scope>
    <source>
        <strain evidence="1">CBS 269.34</strain>
    </source>
</reference>
<organism evidence="1 2">
    <name type="scientific">Lophium mytilinum</name>
    <dbReference type="NCBI Taxonomy" id="390894"/>
    <lineage>
        <taxon>Eukaryota</taxon>
        <taxon>Fungi</taxon>
        <taxon>Dikarya</taxon>
        <taxon>Ascomycota</taxon>
        <taxon>Pezizomycotina</taxon>
        <taxon>Dothideomycetes</taxon>
        <taxon>Pleosporomycetidae</taxon>
        <taxon>Mytilinidiales</taxon>
        <taxon>Mytilinidiaceae</taxon>
        <taxon>Lophium</taxon>
    </lineage>
</organism>
<evidence type="ECO:0000313" key="1">
    <source>
        <dbReference type="EMBL" id="KAF2494741.1"/>
    </source>
</evidence>
<proteinExistence type="predicted"/>
<accession>A0A6A6QQR5</accession>
<dbReference type="OrthoDB" id="10429110at2759"/>